<proteinExistence type="predicted"/>
<feature type="compositionally biased region" description="Low complexity" evidence="1">
    <location>
        <begin position="68"/>
        <end position="79"/>
    </location>
</feature>
<sequence length="133" mass="13429">MDAVAYRPADPQATGPVQMGERPLHGPALGVRAGAVPGAAASDQRFHTEIPDQAAVLVVVVATVAQHRTRAAPRPATLTAHRRHGLDERDQPGDVVSVAAGQGGGERAATGVGDQVVSAARPAPADRALSGLG</sequence>
<dbReference type="EMBL" id="BNDX01000007">
    <property type="protein sequence ID" value="GHI29774.1"/>
    <property type="molecule type" value="Genomic_DNA"/>
</dbReference>
<feature type="region of interest" description="Disordered" evidence="1">
    <location>
        <begin position="68"/>
        <end position="133"/>
    </location>
</feature>
<dbReference type="Proteomes" id="UP001052655">
    <property type="component" value="Unassembled WGS sequence"/>
</dbReference>
<organism evidence="2 3">
    <name type="scientific">Streptomyces daghestanicus</name>
    <dbReference type="NCBI Taxonomy" id="66885"/>
    <lineage>
        <taxon>Bacteria</taxon>
        <taxon>Bacillati</taxon>
        <taxon>Actinomycetota</taxon>
        <taxon>Actinomycetes</taxon>
        <taxon>Kitasatosporales</taxon>
        <taxon>Streptomycetaceae</taxon>
        <taxon>Streptomyces</taxon>
    </lineage>
</organism>
<keyword evidence="3" id="KW-1185">Reference proteome</keyword>
<evidence type="ECO:0000256" key="1">
    <source>
        <dbReference type="SAM" id="MobiDB-lite"/>
    </source>
</evidence>
<evidence type="ECO:0000313" key="3">
    <source>
        <dbReference type="Proteomes" id="UP001052655"/>
    </source>
</evidence>
<feature type="region of interest" description="Disordered" evidence="1">
    <location>
        <begin position="1"/>
        <end position="30"/>
    </location>
</feature>
<evidence type="ECO:0000313" key="2">
    <source>
        <dbReference type="EMBL" id="GHI29774.1"/>
    </source>
</evidence>
<gene>
    <name evidence="2" type="ORF">Sdagh_15040</name>
</gene>
<name>A0ABQ3PXM8_9ACTN</name>
<protein>
    <submittedName>
        <fullName evidence="2">Uncharacterized protein</fullName>
    </submittedName>
</protein>
<reference evidence="2" key="1">
    <citation type="submission" date="2024-05" db="EMBL/GenBank/DDBJ databases">
        <title>Whole genome shotgun sequence of Streptomyces daghestanicus NBRC 12762.</title>
        <authorList>
            <person name="Komaki H."/>
            <person name="Tamura T."/>
        </authorList>
    </citation>
    <scope>NUCLEOTIDE SEQUENCE</scope>
    <source>
        <strain evidence="2">NBRC 12762</strain>
    </source>
</reference>
<comment type="caution">
    <text evidence="2">The sequence shown here is derived from an EMBL/GenBank/DDBJ whole genome shotgun (WGS) entry which is preliminary data.</text>
</comment>
<accession>A0ABQ3PXM8</accession>